<dbReference type="AlphaFoldDB" id="A0A8J3R0J8"/>
<accession>A0A8J3R0J8</accession>
<evidence type="ECO:0000259" key="1">
    <source>
        <dbReference type="Pfam" id="PF03358"/>
    </source>
</evidence>
<dbReference type="InterPro" id="IPR029039">
    <property type="entry name" value="Flavoprotein-like_sf"/>
</dbReference>
<feature type="domain" description="NADPH-dependent FMN reductase-like" evidence="1">
    <location>
        <begin position="2"/>
        <end position="56"/>
    </location>
</feature>
<organism evidence="2 3">
    <name type="scientific">Rugosimonospora africana</name>
    <dbReference type="NCBI Taxonomy" id="556532"/>
    <lineage>
        <taxon>Bacteria</taxon>
        <taxon>Bacillati</taxon>
        <taxon>Actinomycetota</taxon>
        <taxon>Actinomycetes</taxon>
        <taxon>Micromonosporales</taxon>
        <taxon>Micromonosporaceae</taxon>
        <taxon>Rugosimonospora</taxon>
    </lineage>
</organism>
<keyword evidence="3" id="KW-1185">Reference proteome</keyword>
<proteinExistence type="predicted"/>
<sequence>MLKDAIDFLYAEWNDKPAGFVGYGIQGGVRAVEHLRQILSDLAVIGTRSTVALTFAEEALGLEALLGRLQ</sequence>
<dbReference type="SUPFAM" id="SSF52218">
    <property type="entry name" value="Flavoproteins"/>
    <property type="match status" value="1"/>
</dbReference>
<dbReference type="EMBL" id="BONZ01000105">
    <property type="protein sequence ID" value="GIH20775.1"/>
    <property type="molecule type" value="Genomic_DNA"/>
</dbReference>
<protein>
    <recommendedName>
        <fullName evidence="1">NADPH-dependent FMN reductase-like domain-containing protein</fullName>
    </recommendedName>
</protein>
<dbReference type="GO" id="GO:0016491">
    <property type="term" value="F:oxidoreductase activity"/>
    <property type="evidence" value="ECO:0007669"/>
    <property type="project" value="InterPro"/>
</dbReference>
<comment type="caution">
    <text evidence="2">The sequence shown here is derived from an EMBL/GenBank/DDBJ whole genome shotgun (WGS) entry which is preliminary data.</text>
</comment>
<dbReference type="Proteomes" id="UP000642748">
    <property type="component" value="Unassembled WGS sequence"/>
</dbReference>
<evidence type="ECO:0000313" key="3">
    <source>
        <dbReference type="Proteomes" id="UP000642748"/>
    </source>
</evidence>
<reference evidence="2" key="1">
    <citation type="submission" date="2021-01" db="EMBL/GenBank/DDBJ databases">
        <title>Whole genome shotgun sequence of Rugosimonospora africana NBRC 104875.</title>
        <authorList>
            <person name="Komaki H."/>
            <person name="Tamura T."/>
        </authorList>
    </citation>
    <scope>NUCLEOTIDE SEQUENCE</scope>
    <source>
        <strain evidence="2">NBRC 104875</strain>
    </source>
</reference>
<dbReference type="InterPro" id="IPR005025">
    <property type="entry name" value="FMN_Rdtase-like_dom"/>
</dbReference>
<dbReference type="Gene3D" id="3.40.50.360">
    <property type="match status" value="1"/>
</dbReference>
<gene>
    <name evidence="2" type="ORF">Raf01_89470</name>
</gene>
<dbReference type="Pfam" id="PF03358">
    <property type="entry name" value="FMN_red"/>
    <property type="match status" value="1"/>
</dbReference>
<evidence type="ECO:0000313" key="2">
    <source>
        <dbReference type="EMBL" id="GIH20775.1"/>
    </source>
</evidence>
<name>A0A8J3R0J8_9ACTN</name>